<proteinExistence type="predicted"/>
<evidence type="ECO:0000256" key="1">
    <source>
        <dbReference type="SAM" id="MobiDB-lite"/>
    </source>
</evidence>
<reference evidence="2" key="1">
    <citation type="submission" date="2014-09" db="EMBL/GenBank/DDBJ databases">
        <authorList>
            <person name="Magalhaes I.L.F."/>
            <person name="Oliveira U."/>
            <person name="Santos F.R."/>
            <person name="Vidigal T.H.D.A."/>
            <person name="Brescovit A.D."/>
            <person name="Santos A.J."/>
        </authorList>
    </citation>
    <scope>NUCLEOTIDE SEQUENCE</scope>
    <source>
        <tissue evidence="2">Shoot tissue taken approximately 20 cm above the soil surface</tissue>
    </source>
</reference>
<reference evidence="2" key="2">
    <citation type="journal article" date="2015" name="Data Brief">
        <title>Shoot transcriptome of the giant reed, Arundo donax.</title>
        <authorList>
            <person name="Barrero R.A."/>
            <person name="Guerrero F.D."/>
            <person name="Moolhuijzen P."/>
            <person name="Goolsby J.A."/>
            <person name="Tidwell J."/>
            <person name="Bellgard S.E."/>
            <person name="Bellgard M.I."/>
        </authorList>
    </citation>
    <scope>NUCLEOTIDE SEQUENCE</scope>
    <source>
        <tissue evidence="2">Shoot tissue taken approximately 20 cm above the soil surface</tissue>
    </source>
</reference>
<name>A0A0A9F2G3_ARUDO</name>
<dbReference type="AlphaFoldDB" id="A0A0A9F2G3"/>
<feature type="compositionally biased region" description="Low complexity" evidence="1">
    <location>
        <begin position="20"/>
        <end position="37"/>
    </location>
</feature>
<feature type="region of interest" description="Disordered" evidence="1">
    <location>
        <begin position="1"/>
        <end position="37"/>
    </location>
</feature>
<dbReference type="EMBL" id="GBRH01195413">
    <property type="protein sequence ID" value="JAE02483.1"/>
    <property type="molecule type" value="Transcribed_RNA"/>
</dbReference>
<accession>A0A0A9F2G3</accession>
<protein>
    <submittedName>
        <fullName evidence="2">Uncharacterized protein</fullName>
    </submittedName>
</protein>
<evidence type="ECO:0000313" key="2">
    <source>
        <dbReference type="EMBL" id="JAE02483.1"/>
    </source>
</evidence>
<sequence length="37" mass="3835">MSKRITPDLGSATMMPLTGSHTKSSSCESPSTPRSAP</sequence>
<organism evidence="2">
    <name type="scientific">Arundo donax</name>
    <name type="common">Giant reed</name>
    <name type="synonym">Donax arundinaceus</name>
    <dbReference type="NCBI Taxonomy" id="35708"/>
    <lineage>
        <taxon>Eukaryota</taxon>
        <taxon>Viridiplantae</taxon>
        <taxon>Streptophyta</taxon>
        <taxon>Embryophyta</taxon>
        <taxon>Tracheophyta</taxon>
        <taxon>Spermatophyta</taxon>
        <taxon>Magnoliopsida</taxon>
        <taxon>Liliopsida</taxon>
        <taxon>Poales</taxon>
        <taxon>Poaceae</taxon>
        <taxon>PACMAD clade</taxon>
        <taxon>Arundinoideae</taxon>
        <taxon>Arundineae</taxon>
        <taxon>Arundo</taxon>
    </lineage>
</organism>